<reference evidence="1 2" key="1">
    <citation type="submission" date="2016-03" db="EMBL/GenBank/DDBJ databases">
        <title>Whole genome sequencing of Grifola frondosa 9006-11.</title>
        <authorList>
            <person name="Min B."/>
            <person name="Park H."/>
            <person name="Kim J.-G."/>
            <person name="Cho H."/>
            <person name="Oh Y.-L."/>
            <person name="Kong W.-S."/>
            <person name="Choi I.-G."/>
        </authorList>
    </citation>
    <scope>NUCLEOTIDE SEQUENCE [LARGE SCALE GENOMIC DNA]</scope>
    <source>
        <strain evidence="1 2">9006-11</strain>
    </source>
</reference>
<accession>A0A1C7LTY8</accession>
<name>A0A1C7LTY8_GRIFR</name>
<sequence>MTVLESVDIDTSIGVRKFEMSNPISSSHPSPPPAGYSSLFTPYLHYRSCRRWFSGQAGSPGVRNHVATQYADHNVQLSSQNPSAAAFWGVLS</sequence>
<proteinExistence type="predicted"/>
<dbReference type="AlphaFoldDB" id="A0A1C7LTY8"/>
<protein>
    <submittedName>
        <fullName evidence="1">Uncharacterized protein</fullName>
    </submittedName>
</protein>
<evidence type="ECO:0000313" key="2">
    <source>
        <dbReference type="Proteomes" id="UP000092993"/>
    </source>
</evidence>
<organism evidence="1 2">
    <name type="scientific">Grifola frondosa</name>
    <name type="common">Maitake</name>
    <name type="synonym">Polyporus frondosus</name>
    <dbReference type="NCBI Taxonomy" id="5627"/>
    <lineage>
        <taxon>Eukaryota</taxon>
        <taxon>Fungi</taxon>
        <taxon>Dikarya</taxon>
        <taxon>Basidiomycota</taxon>
        <taxon>Agaricomycotina</taxon>
        <taxon>Agaricomycetes</taxon>
        <taxon>Polyporales</taxon>
        <taxon>Grifolaceae</taxon>
        <taxon>Grifola</taxon>
    </lineage>
</organism>
<evidence type="ECO:0000313" key="1">
    <source>
        <dbReference type="EMBL" id="OBZ68203.1"/>
    </source>
</evidence>
<dbReference type="EMBL" id="LUGG01000022">
    <property type="protein sequence ID" value="OBZ68203.1"/>
    <property type="molecule type" value="Genomic_DNA"/>
</dbReference>
<comment type="caution">
    <text evidence="1">The sequence shown here is derived from an EMBL/GenBank/DDBJ whole genome shotgun (WGS) entry which is preliminary data.</text>
</comment>
<gene>
    <name evidence="1" type="ORF">A0H81_11828</name>
</gene>
<dbReference type="Proteomes" id="UP000092993">
    <property type="component" value="Unassembled WGS sequence"/>
</dbReference>
<keyword evidence="2" id="KW-1185">Reference proteome</keyword>